<evidence type="ECO:0000256" key="2">
    <source>
        <dbReference type="ARBA" id="ARBA00022692"/>
    </source>
</evidence>
<dbReference type="Pfam" id="PF00059">
    <property type="entry name" value="Lectin_C"/>
    <property type="match status" value="1"/>
</dbReference>
<keyword evidence="3 7" id="KW-0732">Signal</keyword>
<evidence type="ECO:0000256" key="6">
    <source>
        <dbReference type="ARBA" id="ARBA00023136"/>
    </source>
</evidence>
<evidence type="ECO:0000259" key="8">
    <source>
        <dbReference type="PROSITE" id="PS50041"/>
    </source>
</evidence>
<keyword evidence="6" id="KW-0472">Membrane</keyword>
<dbReference type="SMART" id="SM00034">
    <property type="entry name" value="CLECT"/>
    <property type="match status" value="1"/>
</dbReference>
<organism evidence="9 10">
    <name type="scientific">Saccoglossus kowalevskii</name>
    <name type="common">Acorn worm</name>
    <dbReference type="NCBI Taxonomy" id="10224"/>
    <lineage>
        <taxon>Eukaryota</taxon>
        <taxon>Metazoa</taxon>
        <taxon>Hemichordata</taxon>
        <taxon>Enteropneusta</taxon>
        <taxon>Harrimaniidae</taxon>
        <taxon>Saccoglossus</taxon>
    </lineage>
</organism>
<feature type="chain" id="PRO_5046023062" evidence="7">
    <location>
        <begin position="17"/>
        <end position="184"/>
    </location>
</feature>
<keyword evidence="9" id="KW-1185">Reference proteome</keyword>
<sequence length="184" mass="21521">MLIFVTFLAFVGATYAQHPSGNPKVFDYTSCYCWRYEVFCRTEDSDWQWAKDECESMGGWLATIDKKTTHQEIRKLIRAQADSRVCNNYGFWIGLHDASDPKTSRHKGQPDKFSWVHEQCHDFQVWEKNQPNDNNKQDSNGQNCVQLWHRPSKKGNFDDEYCGEPKGYVCQFKEECPCINQAVE</sequence>
<dbReference type="InterPro" id="IPR016187">
    <property type="entry name" value="CTDL_fold"/>
</dbReference>
<accession>A0ABM0GU93</accession>
<evidence type="ECO:0000256" key="1">
    <source>
        <dbReference type="ARBA" id="ARBA00004479"/>
    </source>
</evidence>
<dbReference type="PANTHER" id="PTHR14789">
    <property type="entry name" value="CHONDROLECTIN VARIANT CHODLFDELTAE"/>
    <property type="match status" value="1"/>
</dbReference>
<dbReference type="InterPro" id="IPR016186">
    <property type="entry name" value="C-type_lectin-like/link_sf"/>
</dbReference>
<feature type="domain" description="C-type lectin" evidence="8">
    <location>
        <begin position="29"/>
        <end position="171"/>
    </location>
</feature>
<keyword evidence="5" id="KW-1133">Transmembrane helix</keyword>
<evidence type="ECO:0000313" key="9">
    <source>
        <dbReference type="Proteomes" id="UP000694865"/>
    </source>
</evidence>
<protein>
    <submittedName>
        <fullName evidence="10">Uncharacterized protein LOC100366468</fullName>
    </submittedName>
</protein>
<evidence type="ECO:0000256" key="3">
    <source>
        <dbReference type="ARBA" id="ARBA00022729"/>
    </source>
</evidence>
<dbReference type="PROSITE" id="PS50041">
    <property type="entry name" value="C_TYPE_LECTIN_2"/>
    <property type="match status" value="1"/>
</dbReference>
<evidence type="ECO:0000256" key="5">
    <source>
        <dbReference type="ARBA" id="ARBA00022989"/>
    </source>
</evidence>
<keyword evidence="4" id="KW-0430">Lectin</keyword>
<dbReference type="InterPro" id="IPR051505">
    <property type="entry name" value="C-type_lectin_domain"/>
</dbReference>
<dbReference type="InterPro" id="IPR001304">
    <property type="entry name" value="C-type_lectin-like"/>
</dbReference>
<feature type="signal peptide" evidence="7">
    <location>
        <begin position="1"/>
        <end position="16"/>
    </location>
</feature>
<dbReference type="Gene3D" id="3.10.100.10">
    <property type="entry name" value="Mannose-Binding Protein A, subunit A"/>
    <property type="match status" value="1"/>
</dbReference>
<gene>
    <name evidence="10" type="primary">LOC100366468</name>
</gene>
<evidence type="ECO:0000256" key="7">
    <source>
        <dbReference type="SAM" id="SignalP"/>
    </source>
</evidence>
<dbReference type="Proteomes" id="UP000694865">
    <property type="component" value="Unplaced"/>
</dbReference>
<evidence type="ECO:0000256" key="4">
    <source>
        <dbReference type="ARBA" id="ARBA00022734"/>
    </source>
</evidence>
<reference evidence="10" key="1">
    <citation type="submission" date="2025-08" db="UniProtKB">
        <authorList>
            <consortium name="RefSeq"/>
        </authorList>
    </citation>
    <scope>IDENTIFICATION</scope>
    <source>
        <tissue evidence="10">Testes</tissue>
    </source>
</reference>
<name>A0ABM0GU93_SACKO</name>
<keyword evidence="2" id="KW-0812">Transmembrane</keyword>
<dbReference type="SUPFAM" id="SSF56436">
    <property type="entry name" value="C-type lectin-like"/>
    <property type="match status" value="1"/>
</dbReference>
<dbReference type="GeneID" id="100366468"/>
<dbReference type="RefSeq" id="XP_002737482.1">
    <property type="nucleotide sequence ID" value="XM_002737436.2"/>
</dbReference>
<evidence type="ECO:0000313" key="10">
    <source>
        <dbReference type="RefSeq" id="XP_002737482.1"/>
    </source>
</evidence>
<comment type="subcellular location">
    <subcellularLocation>
        <location evidence="1">Membrane</location>
        <topology evidence="1">Single-pass type I membrane protein</topology>
    </subcellularLocation>
</comment>
<proteinExistence type="predicted"/>